<dbReference type="Gene3D" id="1.20.1110.10">
    <property type="entry name" value="Calcium-transporting ATPase, transmembrane domain"/>
    <property type="match status" value="2"/>
</dbReference>
<dbReference type="AlphaFoldDB" id="A0AAD4TG74"/>
<dbReference type="SUPFAM" id="SSF56784">
    <property type="entry name" value="HAD-like"/>
    <property type="match status" value="1"/>
</dbReference>
<dbReference type="InterPro" id="IPR036412">
    <property type="entry name" value="HAD-like_sf"/>
</dbReference>
<feature type="domain" description="Cation-transporting P-type ATPase C-terminal" evidence="7">
    <location>
        <begin position="723"/>
        <end position="894"/>
    </location>
</feature>
<evidence type="ECO:0000256" key="5">
    <source>
        <dbReference type="SAM" id="Phobius"/>
    </source>
</evidence>
<feature type="compositionally biased region" description="Low complexity" evidence="4">
    <location>
        <begin position="98"/>
        <end position="119"/>
    </location>
</feature>
<keyword evidence="1" id="KW-0479">Metal-binding</keyword>
<keyword evidence="5" id="KW-0812">Transmembrane</keyword>
<evidence type="ECO:0000256" key="4">
    <source>
        <dbReference type="SAM" id="MobiDB-lite"/>
    </source>
</evidence>
<keyword evidence="5" id="KW-0472">Membrane</keyword>
<accession>A0AAD4TG74</accession>
<dbReference type="SUPFAM" id="SSF81665">
    <property type="entry name" value="Calcium ATPase, transmembrane domain M"/>
    <property type="match status" value="1"/>
</dbReference>
<evidence type="ECO:0000259" key="8">
    <source>
        <dbReference type="Pfam" id="PF00690"/>
    </source>
</evidence>
<feature type="region of interest" description="Disordered" evidence="4">
    <location>
        <begin position="58"/>
        <end position="119"/>
    </location>
</feature>
<dbReference type="GO" id="GO:0005388">
    <property type="term" value="F:P-type calcium transporter activity"/>
    <property type="evidence" value="ECO:0007669"/>
    <property type="project" value="TreeGrafter"/>
</dbReference>
<feature type="transmembrane region" description="Helical" evidence="5">
    <location>
        <begin position="458"/>
        <end position="481"/>
    </location>
</feature>
<keyword evidence="3" id="KW-0460">Magnesium</keyword>
<reference evidence="9" key="1">
    <citation type="submission" date="2022-04" db="EMBL/GenBank/DDBJ databases">
        <title>A functionally conserved STORR gene fusion in Papaver species that diverged 16.8 million years ago.</title>
        <authorList>
            <person name="Catania T."/>
        </authorList>
    </citation>
    <scope>NUCLEOTIDE SEQUENCE</scope>
    <source>
        <strain evidence="9">S-188037</strain>
    </source>
</reference>
<dbReference type="Pfam" id="PF00690">
    <property type="entry name" value="Cation_ATPase_N"/>
    <property type="match status" value="1"/>
</dbReference>
<dbReference type="SUPFAM" id="SSF81653">
    <property type="entry name" value="Calcium ATPase, transduction domain A"/>
    <property type="match status" value="1"/>
</dbReference>
<evidence type="ECO:0000259" key="6">
    <source>
        <dbReference type="Pfam" id="PF00122"/>
    </source>
</evidence>
<feature type="compositionally biased region" description="Basic and acidic residues" evidence="4">
    <location>
        <begin position="1"/>
        <end position="18"/>
    </location>
</feature>
<feature type="transmembrane region" description="Helical" evidence="5">
    <location>
        <begin position="804"/>
        <end position="821"/>
    </location>
</feature>
<evidence type="ECO:0008006" key="11">
    <source>
        <dbReference type="Google" id="ProtNLM"/>
    </source>
</evidence>
<dbReference type="Pfam" id="PF00122">
    <property type="entry name" value="E1-E2_ATPase"/>
    <property type="match status" value="1"/>
</dbReference>
<dbReference type="PANTHER" id="PTHR24093:SF470">
    <property type="entry name" value="CALCIUM-TRANSPORTING ATPASE 12, PLASMA MEMBRANE-TYPE-LIKE"/>
    <property type="match status" value="1"/>
</dbReference>
<feature type="compositionally biased region" description="Polar residues" evidence="4">
    <location>
        <begin position="69"/>
        <end position="78"/>
    </location>
</feature>
<feature type="domain" description="Cation-transporting P-type ATPase N-terminal" evidence="8">
    <location>
        <begin position="151"/>
        <end position="223"/>
    </location>
</feature>
<feature type="compositionally biased region" description="Polar residues" evidence="4">
    <location>
        <begin position="19"/>
        <end position="28"/>
    </location>
</feature>
<dbReference type="PANTHER" id="PTHR24093">
    <property type="entry name" value="CATION TRANSPORTING ATPASE"/>
    <property type="match status" value="1"/>
</dbReference>
<dbReference type="EMBL" id="JAJJMB010001069">
    <property type="protein sequence ID" value="KAI3959465.1"/>
    <property type="molecule type" value="Genomic_DNA"/>
</dbReference>
<keyword evidence="10" id="KW-1185">Reference proteome</keyword>
<feature type="transmembrane region" description="Helical" evidence="5">
    <location>
        <begin position="842"/>
        <end position="861"/>
    </location>
</feature>
<feature type="transmembrane region" description="Helical" evidence="5">
    <location>
        <begin position="240"/>
        <end position="260"/>
    </location>
</feature>
<dbReference type="InterPro" id="IPR059000">
    <property type="entry name" value="ATPase_P-type_domA"/>
</dbReference>
<evidence type="ECO:0000256" key="3">
    <source>
        <dbReference type="ARBA" id="ARBA00022842"/>
    </source>
</evidence>
<feature type="domain" description="P-type ATPase A" evidence="6">
    <location>
        <begin position="277"/>
        <end position="372"/>
    </location>
</feature>
<evidence type="ECO:0000256" key="2">
    <source>
        <dbReference type="ARBA" id="ARBA00022837"/>
    </source>
</evidence>
<evidence type="ECO:0000313" key="10">
    <source>
        <dbReference type="Proteomes" id="UP001202328"/>
    </source>
</evidence>
<sequence>MSIPVDHDIESLIEHDNTRTQTEGSSTSTRNNWRQILLLFRAYLRMKYCITNNGATNTSFSDPAYDESPSYTTLSNDGYDNHADQLDDIHHDIHSDDSISNDTPNSSSSSSSNNNNNGNIQEVVPFQITSISRDTLIRILKEMNFVTLRDHGGVEGIASSLGSDLESGISVEGEDDLQLRRTEYGTNTYWLESVGSSKSFFHFLFKACKDLTIILLLCCAIISLASGLKEEGQKNGWYDGTLLFIVVFILVFVTSFRNYFNSRKSPKLQPNKKNLGTVKVVRQGVPQEVSVSQIVVGDLIFLSVGDWVPSDGLLVSGDNLKVDDGVLHHMLTINRVQNPFLYYGAKVIHGSGHMLVTSVGINTIIGDMMSKVTHDTSRKRRPLQAQVDKMNTYLQNIGLFLGVLILLVLLFRYFRGKMDDETGYPDQISKKTAAGELMKAVEGFITKPRGIFASLTNVLAVLLVGLHEGLPLIISLSLSYWNYRISKDHQVTICDSFGITTLGSMTSFVIDTATLNQMKVDIFCVGEETISENTVPVLSLEEIRTTVDALQNAGVSFKLVSAENLVVVKPIADEYGIFLSDGQASNDVVLEGEVFRNFSDLERMETADRITVMGSASPSDKLLLVQSLKRKGQVVVVMGTRAAELPALVEADVGIFMGTNNSEMAKQSCDVVISNGNFSSVKDSLSIGRSIYPNIRKFLQVELTTNVSAILITFVTAVCLGDTPITPFQLFLVNLILGTLAALALLTEPSTHDVLKMRPINQNQPIISKSMRRNIFVQVSYQSIVLLVFQFIKCQDFLGLIDPKVKKAMIFNGFVLCLVFNQFNAREPEKKNVFMGITGNRWFFIYVGASVILEVLLMEFAERVTGFPRLNKMQWVACISFAIMSWPIDYAAKCISSFFAKSSISFPSLRSSTDSLESTLLTSLDQLPTPPMNV</sequence>
<evidence type="ECO:0000313" key="9">
    <source>
        <dbReference type="EMBL" id="KAI3959465.1"/>
    </source>
</evidence>
<name>A0AAD4TG74_9MAGN</name>
<feature type="region of interest" description="Disordered" evidence="4">
    <location>
        <begin position="1"/>
        <end position="28"/>
    </location>
</feature>
<dbReference type="InterPro" id="IPR004014">
    <property type="entry name" value="ATPase_P-typ_cation-transptr_N"/>
</dbReference>
<comment type="caution">
    <text evidence="9">The sequence shown here is derived from an EMBL/GenBank/DDBJ whole genome shotgun (WGS) entry which is preliminary data.</text>
</comment>
<keyword evidence="2" id="KW-0106">Calcium</keyword>
<protein>
    <recommendedName>
        <fullName evidence="11">Calcium-transporting ATPase</fullName>
    </recommendedName>
</protein>
<feature type="compositionally biased region" description="Basic and acidic residues" evidence="4">
    <location>
        <begin position="79"/>
        <end position="97"/>
    </location>
</feature>
<dbReference type="InterPro" id="IPR008250">
    <property type="entry name" value="ATPase_P-typ_transduc_dom_A_sf"/>
</dbReference>
<dbReference type="GO" id="GO:0005886">
    <property type="term" value="C:plasma membrane"/>
    <property type="evidence" value="ECO:0007669"/>
    <property type="project" value="TreeGrafter"/>
</dbReference>
<dbReference type="InterPro" id="IPR023298">
    <property type="entry name" value="ATPase_P-typ_TM_dom_sf"/>
</dbReference>
<feature type="transmembrane region" description="Helical" evidence="5">
    <location>
        <begin position="730"/>
        <end position="747"/>
    </location>
</feature>
<dbReference type="Proteomes" id="UP001202328">
    <property type="component" value="Unassembled WGS sequence"/>
</dbReference>
<dbReference type="GO" id="GO:0046872">
    <property type="term" value="F:metal ion binding"/>
    <property type="evidence" value="ECO:0007669"/>
    <property type="project" value="UniProtKB-KW"/>
</dbReference>
<feature type="transmembrane region" description="Helical" evidence="5">
    <location>
        <begin position="775"/>
        <end position="792"/>
    </location>
</feature>
<feature type="transmembrane region" description="Helical" evidence="5">
    <location>
        <begin position="698"/>
        <end position="718"/>
    </location>
</feature>
<feature type="transmembrane region" description="Helical" evidence="5">
    <location>
        <begin position="393"/>
        <end position="414"/>
    </location>
</feature>
<organism evidence="9 10">
    <name type="scientific">Papaver atlanticum</name>
    <dbReference type="NCBI Taxonomy" id="357466"/>
    <lineage>
        <taxon>Eukaryota</taxon>
        <taxon>Viridiplantae</taxon>
        <taxon>Streptophyta</taxon>
        <taxon>Embryophyta</taxon>
        <taxon>Tracheophyta</taxon>
        <taxon>Spermatophyta</taxon>
        <taxon>Magnoliopsida</taxon>
        <taxon>Ranunculales</taxon>
        <taxon>Papaveraceae</taxon>
        <taxon>Papaveroideae</taxon>
        <taxon>Papaver</taxon>
    </lineage>
</organism>
<dbReference type="InterPro" id="IPR006068">
    <property type="entry name" value="ATPase_P-typ_cation-transptr_C"/>
</dbReference>
<evidence type="ECO:0000259" key="7">
    <source>
        <dbReference type="Pfam" id="PF00689"/>
    </source>
</evidence>
<keyword evidence="5" id="KW-1133">Transmembrane helix</keyword>
<gene>
    <name evidence="9" type="ORF">MKW98_019055</name>
</gene>
<dbReference type="Pfam" id="PF00689">
    <property type="entry name" value="Cation_ATPase_C"/>
    <property type="match status" value="1"/>
</dbReference>
<feature type="transmembrane region" description="Helical" evidence="5">
    <location>
        <begin position="211"/>
        <end position="228"/>
    </location>
</feature>
<evidence type="ECO:0000256" key="1">
    <source>
        <dbReference type="ARBA" id="ARBA00022723"/>
    </source>
</evidence>
<proteinExistence type="predicted"/>